<dbReference type="Gene3D" id="3.40.50.300">
    <property type="entry name" value="P-loop containing nucleotide triphosphate hydrolases"/>
    <property type="match status" value="1"/>
</dbReference>
<dbReference type="SUPFAM" id="SSF52047">
    <property type="entry name" value="RNI-like"/>
    <property type="match status" value="1"/>
</dbReference>
<comment type="caution">
    <text evidence="14">The sequence shown here is derived from an EMBL/GenBank/DDBJ whole genome shotgun (WGS) entry which is preliminary data.</text>
</comment>
<evidence type="ECO:0000256" key="8">
    <source>
        <dbReference type="ARBA" id="ARBA00022840"/>
    </source>
</evidence>
<dbReference type="InterPro" id="IPR032675">
    <property type="entry name" value="LRR_dom_sf"/>
</dbReference>
<keyword evidence="5" id="KW-0732">Signal</keyword>
<dbReference type="OrthoDB" id="1394818at2759"/>
<feature type="compositionally biased region" description="Basic and acidic residues" evidence="11">
    <location>
        <begin position="986"/>
        <end position="998"/>
    </location>
</feature>
<evidence type="ECO:0000256" key="1">
    <source>
        <dbReference type="ARBA" id="ARBA00004167"/>
    </source>
</evidence>
<dbReference type="GO" id="GO:0016887">
    <property type="term" value="F:ATP hydrolysis activity"/>
    <property type="evidence" value="ECO:0007669"/>
    <property type="project" value="InterPro"/>
</dbReference>
<gene>
    <name evidence="14" type="ORF">GIB67_017443</name>
</gene>
<keyword evidence="2" id="KW-0597">Phosphoprotein</keyword>
<evidence type="ECO:0000313" key="14">
    <source>
        <dbReference type="EMBL" id="KAF6149710.1"/>
    </source>
</evidence>
<dbReference type="AlphaFoldDB" id="A0A7J7M4G0"/>
<dbReference type="PROSITE" id="PS50893">
    <property type="entry name" value="ABC_TRANSPORTER_2"/>
    <property type="match status" value="1"/>
</dbReference>
<dbReference type="InterPro" id="IPR003593">
    <property type="entry name" value="AAA+_ATPase"/>
</dbReference>
<evidence type="ECO:0000256" key="5">
    <source>
        <dbReference type="ARBA" id="ARBA00022729"/>
    </source>
</evidence>
<dbReference type="FunFam" id="3.80.10.10:FF:000095">
    <property type="entry name" value="LRR receptor-like serine/threonine-protein kinase GSO1"/>
    <property type="match status" value="1"/>
</dbReference>
<reference evidence="14 15" key="1">
    <citation type="journal article" date="2020" name="IScience">
        <title>Genome Sequencing of the Endangered Kingdonia uniflora (Circaeasteraceae, Ranunculales) Reveals Potential Mechanisms of Evolutionary Specialization.</title>
        <authorList>
            <person name="Sun Y."/>
            <person name="Deng T."/>
            <person name="Zhang A."/>
            <person name="Moore M.J."/>
            <person name="Landis J.B."/>
            <person name="Lin N."/>
            <person name="Zhang H."/>
            <person name="Zhang X."/>
            <person name="Huang J."/>
            <person name="Zhang X."/>
            <person name="Sun H."/>
            <person name="Wang H."/>
        </authorList>
    </citation>
    <scope>NUCLEOTIDE SEQUENCE [LARGE SCALE GENOMIC DNA]</scope>
    <source>
        <strain evidence="14">TB1705</strain>
        <tissue evidence="14">Leaf</tissue>
    </source>
</reference>
<dbReference type="InterPro" id="IPR053211">
    <property type="entry name" value="DNA_repair-toleration"/>
</dbReference>
<evidence type="ECO:0000256" key="3">
    <source>
        <dbReference type="ARBA" id="ARBA00022614"/>
    </source>
</evidence>
<feature type="transmembrane region" description="Helical" evidence="12">
    <location>
        <begin position="813"/>
        <end position="835"/>
    </location>
</feature>
<dbReference type="GO" id="GO:0016020">
    <property type="term" value="C:membrane"/>
    <property type="evidence" value="ECO:0007669"/>
    <property type="project" value="UniProtKB-SubCell"/>
</dbReference>
<accession>A0A7J7M4G0</accession>
<dbReference type="Pfam" id="PF00005">
    <property type="entry name" value="ABC_tran"/>
    <property type="match status" value="1"/>
</dbReference>
<evidence type="ECO:0000256" key="4">
    <source>
        <dbReference type="ARBA" id="ARBA00022692"/>
    </source>
</evidence>
<dbReference type="PANTHER" id="PTHR48060">
    <property type="entry name" value="DNA DAMAGE-REPAIR/TOLERATION PROTEIN DRT100"/>
    <property type="match status" value="1"/>
</dbReference>
<keyword evidence="10 12" id="KW-0472">Membrane</keyword>
<feature type="domain" description="ABC transporter" evidence="13">
    <location>
        <begin position="580"/>
        <end position="797"/>
    </location>
</feature>
<organism evidence="14 15">
    <name type="scientific">Kingdonia uniflora</name>
    <dbReference type="NCBI Taxonomy" id="39325"/>
    <lineage>
        <taxon>Eukaryota</taxon>
        <taxon>Viridiplantae</taxon>
        <taxon>Streptophyta</taxon>
        <taxon>Embryophyta</taxon>
        <taxon>Tracheophyta</taxon>
        <taxon>Spermatophyta</taxon>
        <taxon>Magnoliopsida</taxon>
        <taxon>Ranunculales</taxon>
        <taxon>Circaeasteraceae</taxon>
        <taxon>Kingdonia</taxon>
    </lineage>
</organism>
<proteinExistence type="predicted"/>
<evidence type="ECO:0000256" key="11">
    <source>
        <dbReference type="SAM" id="MobiDB-lite"/>
    </source>
</evidence>
<keyword evidence="15" id="KW-1185">Reference proteome</keyword>
<keyword evidence="7" id="KW-0547">Nucleotide-binding</keyword>
<dbReference type="SMART" id="SM00369">
    <property type="entry name" value="LRR_TYP"/>
    <property type="match status" value="6"/>
</dbReference>
<dbReference type="FunFam" id="3.80.10.10:FF:000722">
    <property type="entry name" value="Leucine-rich repeat receptor-like protein kinase"/>
    <property type="match status" value="1"/>
</dbReference>
<dbReference type="Pfam" id="PF00560">
    <property type="entry name" value="LRR_1"/>
    <property type="match status" value="5"/>
</dbReference>
<keyword evidence="3" id="KW-0433">Leucine-rich repeat</keyword>
<feature type="region of interest" description="Disordered" evidence="11">
    <location>
        <begin position="971"/>
        <end position="998"/>
    </location>
</feature>
<dbReference type="InterPro" id="IPR027417">
    <property type="entry name" value="P-loop_NTPase"/>
</dbReference>
<evidence type="ECO:0000256" key="10">
    <source>
        <dbReference type="ARBA" id="ARBA00023136"/>
    </source>
</evidence>
<evidence type="ECO:0000259" key="13">
    <source>
        <dbReference type="PROSITE" id="PS50893"/>
    </source>
</evidence>
<dbReference type="SUPFAM" id="SSF52540">
    <property type="entry name" value="P-loop containing nucleoside triphosphate hydrolases"/>
    <property type="match status" value="1"/>
</dbReference>
<keyword evidence="8" id="KW-0067">ATP-binding</keyword>
<dbReference type="InterPro" id="IPR003591">
    <property type="entry name" value="Leu-rich_rpt_typical-subtyp"/>
</dbReference>
<dbReference type="GO" id="GO:0005524">
    <property type="term" value="F:ATP binding"/>
    <property type="evidence" value="ECO:0007669"/>
    <property type="project" value="UniProtKB-KW"/>
</dbReference>
<evidence type="ECO:0000256" key="6">
    <source>
        <dbReference type="ARBA" id="ARBA00022737"/>
    </source>
</evidence>
<comment type="subcellular location">
    <subcellularLocation>
        <location evidence="1">Membrane</location>
        <topology evidence="1">Single-pass membrane protein</topology>
    </subcellularLocation>
</comment>
<dbReference type="PANTHER" id="PTHR48060:SF21">
    <property type="entry name" value="L DOMAIN-LIKE PROTEIN"/>
    <property type="match status" value="1"/>
</dbReference>
<dbReference type="InterPro" id="IPR003439">
    <property type="entry name" value="ABC_transporter-like_ATP-bd"/>
</dbReference>
<dbReference type="Gene3D" id="3.80.10.10">
    <property type="entry name" value="Ribonuclease Inhibitor"/>
    <property type="match status" value="4"/>
</dbReference>
<dbReference type="InterPro" id="IPR001611">
    <property type="entry name" value="Leu-rich_rpt"/>
</dbReference>
<dbReference type="PRINTS" id="PR00019">
    <property type="entry name" value="LEURICHRPT"/>
</dbReference>
<dbReference type="FunFam" id="3.80.10.10:FF:000129">
    <property type="entry name" value="Leucine-rich repeat receptor-like kinase"/>
    <property type="match status" value="1"/>
</dbReference>
<dbReference type="Proteomes" id="UP000541444">
    <property type="component" value="Unassembled WGS sequence"/>
</dbReference>
<dbReference type="Pfam" id="PF13855">
    <property type="entry name" value="LRR_8"/>
    <property type="match status" value="3"/>
</dbReference>
<evidence type="ECO:0000256" key="9">
    <source>
        <dbReference type="ARBA" id="ARBA00022989"/>
    </source>
</evidence>
<evidence type="ECO:0000256" key="2">
    <source>
        <dbReference type="ARBA" id="ARBA00022553"/>
    </source>
</evidence>
<dbReference type="EMBL" id="JACGCM010001782">
    <property type="protein sequence ID" value="KAF6149710.1"/>
    <property type="molecule type" value="Genomic_DNA"/>
</dbReference>
<evidence type="ECO:0000256" key="12">
    <source>
        <dbReference type="SAM" id="Phobius"/>
    </source>
</evidence>
<evidence type="ECO:0000313" key="15">
    <source>
        <dbReference type="Proteomes" id="UP000541444"/>
    </source>
</evidence>
<dbReference type="SMART" id="SM00382">
    <property type="entry name" value="AAA"/>
    <property type="match status" value="1"/>
</dbReference>
<evidence type="ECO:0000256" key="7">
    <source>
        <dbReference type="ARBA" id="ARBA00022741"/>
    </source>
</evidence>
<protein>
    <recommendedName>
        <fullName evidence="13">ABC transporter domain-containing protein</fullName>
    </recommendedName>
</protein>
<name>A0A7J7M4G0_9MAGN</name>
<sequence>MEFKSMLIDPKHSLSSWELWSSKCNNWTGLTCENRTGRVISLNLSNMGLSGPVHPSLCKLSSLQTLVLSNNNFSGSIPICVPNLGSLKTLDLGSNLIQGEISEELFSGNKGLSFLDLSNNLLFGTLPCFSSLGDSLNVLNLSNNSIVGGIPTCISSLRALAELNLSRNQLKYGVSPIMRFSDKLVVLDLSHNGLSGMFPRSVSEMLGLVLLDLSYNLFVGGIPVEITELKGLQGLFLSNNMLTGEIPVRIGNLTYLQVIDLSGNGLSGSIPLNIVGCFQLLELKLNNNNLSGAIQPEFDALDSLKVLDISNNMFSGEIPLTLAGCKSLEVVDLSFNNLSGEVNESILKWSNLRFLSLARNNFNGIIPSWLFSFKQIQYIDLSGNDFFGFIPQGNFNISSIFSNASNNGMPSAVKIVDEIVVFVNVLENKDLGFNYKLLSSIGIDLSDNSLHGEIPDGLFRLQGLEYLNLSHNYLTGQIPESLESLWSLKTLDLSYNSLTGKIPANMSRFSGAFSGNPELCVEFSGEGCRFPVASRGMFGGEKEEDGESLVSCWAFWISALFSKKLKRAKRDGSSVSASSMSFSNINYYVDMPLELKQQGVQKDRLQLLVSVSGSFRPGVLTALVGVSGAGKTTLMDVLAGRKTSGFIEGYIFPGITKSKKLLQESLGIVFVDEVMELVVLTSLSGALVGLLGVDGLSTEQRKRLTIAVELVANPSIVFKDEPTSGLDARAAAIVMRTVRNIVNTGRTIVCTIHQLAQIFLNPLMRYIYFELMLPSSAFCRVWLPFNKLLFAAIIYEAQRTAHLRRYSVPTGSFLWLTIMIMTLAMCTLALEAALLRGKNLAGRNTELELWLADMQAHQKGLVQDIVDRELASHVANVTGGFKDQVRVPNEEKLHLKEDLEATHGRLKILALEKEASEQVLREQVVGVSDELQGRVAELVGSLARLEKEFCLSTDWWVAMLVPPLPDVPELRHMGYSQQGPVPPRESNGHHPQGEGRAR</sequence>
<keyword evidence="4 12" id="KW-0812">Transmembrane</keyword>
<keyword evidence="9 12" id="KW-1133">Transmembrane helix</keyword>
<keyword evidence="6" id="KW-0677">Repeat</keyword>